<comment type="caution">
    <text evidence="1">The sequence shown here is derived from an EMBL/GenBank/DDBJ whole genome shotgun (WGS) entry which is preliminary data.</text>
</comment>
<evidence type="ECO:0000313" key="2">
    <source>
        <dbReference type="Proteomes" id="UP001243375"/>
    </source>
</evidence>
<proteinExistence type="predicted"/>
<evidence type="ECO:0000313" key="1">
    <source>
        <dbReference type="EMBL" id="KAJ9118338.1"/>
    </source>
</evidence>
<gene>
    <name evidence="1" type="ORF">QFC22_004254</name>
</gene>
<sequence length="219" mass="23613">MGFPSASLSSTSTPAPRFLLPKNGTCPSCATRLEWGEIIRGCYARRDGEIDSVGSIEKETIKAAKKQASEEKKRLKALEKAATKKGKGRGAALLALPEDDVDEQDEMSNSDDRRGSEDDEDDENMRSMVRGWDTSENSMSSDDDSPAETCGPTKVLVPAKTRGKATVVARRGRGRATAGKPATTRSAKKKTKAATTDEGGSESEGTRLNREMMMMTESD</sequence>
<protein>
    <submittedName>
        <fullName evidence="1">Uncharacterized protein</fullName>
    </submittedName>
</protein>
<accession>A0ACC2X3N3</accession>
<dbReference type="EMBL" id="JASBWU010000011">
    <property type="protein sequence ID" value="KAJ9118338.1"/>
    <property type="molecule type" value="Genomic_DNA"/>
</dbReference>
<dbReference type="Proteomes" id="UP001243375">
    <property type="component" value="Unassembled WGS sequence"/>
</dbReference>
<name>A0ACC2X3N3_9TREE</name>
<organism evidence="1 2">
    <name type="scientific">Naganishia vaughanmartiniae</name>
    <dbReference type="NCBI Taxonomy" id="1424756"/>
    <lineage>
        <taxon>Eukaryota</taxon>
        <taxon>Fungi</taxon>
        <taxon>Dikarya</taxon>
        <taxon>Basidiomycota</taxon>
        <taxon>Agaricomycotina</taxon>
        <taxon>Tremellomycetes</taxon>
        <taxon>Filobasidiales</taxon>
        <taxon>Filobasidiaceae</taxon>
        <taxon>Naganishia</taxon>
    </lineage>
</organism>
<reference evidence="1" key="1">
    <citation type="submission" date="2023-04" db="EMBL/GenBank/DDBJ databases">
        <title>Draft Genome sequencing of Naganishia species isolated from polar environments using Oxford Nanopore Technology.</title>
        <authorList>
            <person name="Leo P."/>
            <person name="Venkateswaran K."/>
        </authorList>
    </citation>
    <scope>NUCLEOTIDE SEQUENCE</scope>
    <source>
        <strain evidence="1">MNA-CCFEE 5425</strain>
    </source>
</reference>
<keyword evidence="2" id="KW-1185">Reference proteome</keyword>